<gene>
    <name evidence="1" type="ORF">HRI_000687800</name>
</gene>
<organism evidence="1 2">
    <name type="scientific">Hibiscus trionum</name>
    <name type="common">Flower of an hour</name>
    <dbReference type="NCBI Taxonomy" id="183268"/>
    <lineage>
        <taxon>Eukaryota</taxon>
        <taxon>Viridiplantae</taxon>
        <taxon>Streptophyta</taxon>
        <taxon>Embryophyta</taxon>
        <taxon>Tracheophyta</taxon>
        <taxon>Spermatophyta</taxon>
        <taxon>Magnoliopsida</taxon>
        <taxon>eudicotyledons</taxon>
        <taxon>Gunneridae</taxon>
        <taxon>Pentapetalae</taxon>
        <taxon>rosids</taxon>
        <taxon>malvids</taxon>
        <taxon>Malvales</taxon>
        <taxon>Malvaceae</taxon>
        <taxon>Malvoideae</taxon>
        <taxon>Hibiscus</taxon>
    </lineage>
</organism>
<dbReference type="Proteomes" id="UP001165190">
    <property type="component" value="Unassembled WGS sequence"/>
</dbReference>
<comment type="caution">
    <text evidence="1">The sequence shown here is derived from an EMBL/GenBank/DDBJ whole genome shotgun (WGS) entry which is preliminary data.</text>
</comment>
<reference evidence="1" key="1">
    <citation type="submission" date="2023-05" db="EMBL/GenBank/DDBJ databases">
        <title>Genome and transcriptome analyses reveal genes involved in the formation of fine ridges on petal epidermal cells in Hibiscus trionum.</title>
        <authorList>
            <person name="Koshimizu S."/>
            <person name="Masuda S."/>
            <person name="Ishii T."/>
            <person name="Shirasu K."/>
            <person name="Hoshino A."/>
            <person name="Arita M."/>
        </authorList>
    </citation>
    <scope>NUCLEOTIDE SEQUENCE</scope>
    <source>
        <strain evidence="1">Hamamatsu line</strain>
    </source>
</reference>
<accession>A0A9W7H369</accession>
<evidence type="ECO:0000313" key="2">
    <source>
        <dbReference type="Proteomes" id="UP001165190"/>
    </source>
</evidence>
<proteinExistence type="predicted"/>
<dbReference type="Gene3D" id="3.10.10.10">
    <property type="entry name" value="HIV Type 1 Reverse Transcriptase, subunit A, domain 1"/>
    <property type="match status" value="1"/>
</dbReference>
<dbReference type="SUPFAM" id="SSF56672">
    <property type="entry name" value="DNA/RNA polymerases"/>
    <property type="match status" value="1"/>
</dbReference>
<dbReference type="InterPro" id="IPR043502">
    <property type="entry name" value="DNA/RNA_pol_sf"/>
</dbReference>
<evidence type="ECO:0000313" key="1">
    <source>
        <dbReference type="EMBL" id="GMI70185.1"/>
    </source>
</evidence>
<dbReference type="PANTHER" id="PTHR24559:SF450">
    <property type="entry name" value="RNA-DIRECTED DNA POLYMERASE HOMOLOG"/>
    <property type="match status" value="1"/>
</dbReference>
<dbReference type="EMBL" id="BSYR01000008">
    <property type="protein sequence ID" value="GMI70185.1"/>
    <property type="molecule type" value="Genomic_DNA"/>
</dbReference>
<dbReference type="PANTHER" id="PTHR24559">
    <property type="entry name" value="TRANSPOSON TY3-I GAG-POL POLYPROTEIN"/>
    <property type="match status" value="1"/>
</dbReference>
<protein>
    <submittedName>
        <fullName evidence="1">Uncharacterized protein</fullName>
    </submittedName>
</protein>
<sequence>MLKGNRITPGMSLLTMNTQLELLLKKDENRADLQQLLEEFAEVFREPQGLPPKRGHEHRIVLQDDFAVVKIRPYRYPMVQKNKIEKLIKEMLQNGIIRDSVSPFASPIVMVKKRMDHGASVLITGS</sequence>
<name>A0A9W7H369_HIBTR</name>
<keyword evidence="2" id="KW-1185">Reference proteome</keyword>
<dbReference type="OrthoDB" id="1302771at2759"/>
<dbReference type="InterPro" id="IPR053134">
    <property type="entry name" value="RNA-dir_DNA_polymerase"/>
</dbReference>
<dbReference type="AlphaFoldDB" id="A0A9W7H369"/>